<dbReference type="Proteomes" id="UP001060170">
    <property type="component" value="Chromosome 10"/>
</dbReference>
<reference evidence="2" key="1">
    <citation type="journal article" date="2018" name="BMC Genomics">
        <title>Genomic insights into host adaptation between the wheat stripe rust pathogen (Puccinia striiformis f. sp. tritici) and the barley stripe rust pathogen (Puccinia striiformis f. sp. hordei).</title>
        <authorList>
            <person name="Xia C."/>
            <person name="Wang M."/>
            <person name="Yin C."/>
            <person name="Cornejo O.E."/>
            <person name="Hulbert S.H."/>
            <person name="Chen X."/>
        </authorList>
    </citation>
    <scope>NUCLEOTIDE SEQUENCE [LARGE SCALE GENOMIC DNA]</scope>
    <source>
        <strain evidence="2">93-210</strain>
    </source>
</reference>
<reference evidence="2" key="2">
    <citation type="journal article" date="2018" name="Mol. Plant Microbe Interact.">
        <title>Genome sequence resources for the wheat stripe rust pathogen (Puccinia striiformis f. sp. tritici) and the barley stripe rust pathogen (Puccinia striiformis f. sp. hordei).</title>
        <authorList>
            <person name="Xia C."/>
            <person name="Wang M."/>
            <person name="Yin C."/>
            <person name="Cornejo O.E."/>
            <person name="Hulbert S.H."/>
            <person name="Chen X."/>
        </authorList>
    </citation>
    <scope>NUCLEOTIDE SEQUENCE [LARGE SCALE GENOMIC DNA]</scope>
    <source>
        <strain evidence="2">93-210</strain>
    </source>
</reference>
<dbReference type="EMBL" id="CM045874">
    <property type="protein sequence ID" value="KAI7945256.1"/>
    <property type="molecule type" value="Genomic_DNA"/>
</dbReference>
<sequence length="293" mass="32288">MNNEDENSTRKECPICLDSLYYHQVSSLDCFEPCHSFHTECIAEWFDHQHKRSVTPYCPFCRTEYPKAWLAFCNPRWPEFPIPDNDVLVRVYAPRNHPQAQPAATRAPQVIEKDRNRCTSTTNAQSGSTNPIAQPAATRASKQNRRTSTTNAQSGSTNPIAQPAATRASKRNRHTSTTNAQSGSTNPIAQPAATRASKRNRRTSTTNAQSGSINPIAQPAAPRAPRVAGKKQKQNTSTTNPPATNTATQPSATSTSQATSKKCNQGTSTAEARTKRPYVKKNMAYWEPQSSQK</sequence>
<evidence type="ECO:0000313" key="1">
    <source>
        <dbReference type="EMBL" id="KAI7945256.1"/>
    </source>
</evidence>
<comment type="caution">
    <text evidence="1">The sequence shown here is derived from an EMBL/GenBank/DDBJ whole genome shotgun (WGS) entry which is preliminary data.</text>
</comment>
<protein>
    <submittedName>
        <fullName evidence="1">Uncharacterized protein</fullName>
    </submittedName>
</protein>
<accession>A0ACC0E797</accession>
<organism evidence="1 2">
    <name type="scientific">Puccinia striiformis f. sp. tritici</name>
    <dbReference type="NCBI Taxonomy" id="168172"/>
    <lineage>
        <taxon>Eukaryota</taxon>
        <taxon>Fungi</taxon>
        <taxon>Dikarya</taxon>
        <taxon>Basidiomycota</taxon>
        <taxon>Pucciniomycotina</taxon>
        <taxon>Pucciniomycetes</taxon>
        <taxon>Pucciniales</taxon>
        <taxon>Pucciniaceae</taxon>
        <taxon>Puccinia</taxon>
    </lineage>
</organism>
<reference evidence="1 2" key="3">
    <citation type="journal article" date="2022" name="Microbiol. Spectr.">
        <title>Folding features and dynamics of 3D genome architecture in plant fungal pathogens.</title>
        <authorList>
            <person name="Xia C."/>
        </authorList>
    </citation>
    <scope>NUCLEOTIDE SEQUENCE [LARGE SCALE GENOMIC DNA]</scope>
    <source>
        <strain evidence="1 2">93-210</strain>
    </source>
</reference>
<evidence type="ECO:0000313" key="2">
    <source>
        <dbReference type="Proteomes" id="UP001060170"/>
    </source>
</evidence>
<gene>
    <name evidence="1" type="ORF">MJO28_010951</name>
</gene>
<keyword evidence="2" id="KW-1185">Reference proteome</keyword>
<name>A0ACC0E797_9BASI</name>
<proteinExistence type="predicted"/>